<reference evidence="1 2" key="1">
    <citation type="submission" date="2018-11" db="EMBL/GenBank/DDBJ databases">
        <authorList>
            <consortium name="Pathogen Informatics"/>
        </authorList>
    </citation>
    <scope>NUCLEOTIDE SEQUENCE [LARGE SCALE GENOMIC DNA]</scope>
</reference>
<dbReference type="PANTHER" id="PTHR46068">
    <property type="entry name" value="PROTEIN CBG27172"/>
    <property type="match status" value="1"/>
</dbReference>
<keyword evidence="2" id="KW-1185">Reference proteome</keyword>
<dbReference type="InterPro" id="IPR036397">
    <property type="entry name" value="RNaseH_sf"/>
</dbReference>
<dbReference type="AlphaFoldDB" id="A0A183G1V4"/>
<dbReference type="Gene3D" id="3.30.420.10">
    <property type="entry name" value="Ribonuclease H-like superfamily/Ribonuclease H"/>
    <property type="match status" value="1"/>
</dbReference>
<sequence>MSPDRRSPRLLFASRSLDMKVIVQDEEENGLSTRPGSKESSKSGWIEIQGLHEKHRPRHWRLLKFRAANGQKGTWRGCERILFTDEKLFTVEQAHNRKNDRIWSAEAPSTSSIVEHRQNPQSVMVWGGISVSGKTPLVFVDKSVKIDKDVHQ</sequence>
<accession>A0A183G1V4</accession>
<reference evidence="3" key="2">
    <citation type="submission" date="2019-09" db="UniProtKB">
        <authorList>
            <consortium name="WormBaseParasite"/>
        </authorList>
    </citation>
    <scope>IDENTIFICATION</scope>
</reference>
<dbReference type="GO" id="GO:0003676">
    <property type="term" value="F:nucleic acid binding"/>
    <property type="evidence" value="ECO:0007669"/>
    <property type="project" value="InterPro"/>
</dbReference>
<evidence type="ECO:0000313" key="1">
    <source>
        <dbReference type="EMBL" id="VDP02132.1"/>
    </source>
</evidence>
<protein>
    <submittedName>
        <fullName evidence="3">FLYWCH-type domain-containing protein</fullName>
    </submittedName>
</protein>
<evidence type="ECO:0000313" key="3">
    <source>
        <dbReference type="WBParaSite" id="HPBE_0001521601-mRNA-1"/>
    </source>
</evidence>
<organism evidence="2 3">
    <name type="scientific">Heligmosomoides polygyrus</name>
    <name type="common">Parasitic roundworm</name>
    <dbReference type="NCBI Taxonomy" id="6339"/>
    <lineage>
        <taxon>Eukaryota</taxon>
        <taxon>Metazoa</taxon>
        <taxon>Ecdysozoa</taxon>
        <taxon>Nematoda</taxon>
        <taxon>Chromadorea</taxon>
        <taxon>Rhabditida</taxon>
        <taxon>Rhabditina</taxon>
        <taxon>Rhabditomorpha</taxon>
        <taxon>Strongyloidea</taxon>
        <taxon>Heligmosomidae</taxon>
        <taxon>Heligmosomoides</taxon>
    </lineage>
</organism>
<dbReference type="OrthoDB" id="9981685at2759"/>
<proteinExistence type="predicted"/>
<gene>
    <name evidence="1" type="ORF">HPBE_LOCUS15215</name>
</gene>
<dbReference type="WBParaSite" id="HPBE_0001521601-mRNA-1">
    <property type="protein sequence ID" value="HPBE_0001521601-mRNA-1"/>
    <property type="gene ID" value="HPBE_0001521601"/>
</dbReference>
<evidence type="ECO:0000313" key="2">
    <source>
        <dbReference type="Proteomes" id="UP000050761"/>
    </source>
</evidence>
<dbReference type="EMBL" id="UZAH01028748">
    <property type="protein sequence ID" value="VDP02132.1"/>
    <property type="molecule type" value="Genomic_DNA"/>
</dbReference>
<dbReference type="Proteomes" id="UP000050761">
    <property type="component" value="Unassembled WGS sequence"/>
</dbReference>
<dbReference type="PANTHER" id="PTHR46068:SF1">
    <property type="entry name" value="TRANSPOSASE IS30-LIKE HTH DOMAIN-CONTAINING PROTEIN"/>
    <property type="match status" value="1"/>
</dbReference>
<name>A0A183G1V4_HELPZ</name>
<accession>A0A3P7ZNZ2</accession>